<evidence type="ECO:0000313" key="2">
    <source>
        <dbReference type="Proteomes" id="UP000682308"/>
    </source>
</evidence>
<keyword evidence="2" id="KW-1185">Reference proteome</keyword>
<dbReference type="EMBL" id="JAGTPG010000001">
    <property type="protein sequence ID" value="MBR8638694.1"/>
    <property type="molecule type" value="Genomic_DNA"/>
</dbReference>
<protein>
    <submittedName>
        <fullName evidence="1">Uncharacterized protein</fullName>
    </submittedName>
</protein>
<gene>
    <name evidence="1" type="ORF">KEF29_03615</name>
</gene>
<organism evidence="1 2">
    <name type="scientific">Streptomyces tuirus</name>
    <dbReference type="NCBI Taxonomy" id="68278"/>
    <lineage>
        <taxon>Bacteria</taxon>
        <taxon>Bacillati</taxon>
        <taxon>Actinomycetota</taxon>
        <taxon>Actinomycetes</taxon>
        <taxon>Kitasatosporales</taxon>
        <taxon>Streptomycetaceae</taxon>
        <taxon>Streptomyces</taxon>
    </lineage>
</organism>
<name>A0A941F907_9ACTN</name>
<sequence>MTDYPEIAAHVARDVKDGKLVEFREDGLYRHVEFKAQQGWSRIILVTWPYNLLVAGSHGSYHFERFGPDTEDMFDWLRGIRVEPDRWASKLVNGADSVREYDQKRLVDQVKAEVAEAVKDGAPRGLRAAVREQILESDRLHSRDWAMQMVYDFEHGVTYRSECSCGASKDHADQNSAYTWEFYKHPVQRLDGEHEVKVREIGGFAFSDVGDWALDKVNYHFAYQCHAASWAIAQYDAARKQVAA</sequence>
<evidence type="ECO:0000313" key="1">
    <source>
        <dbReference type="EMBL" id="MBR8638694.1"/>
    </source>
</evidence>
<proteinExistence type="predicted"/>
<reference evidence="1 2" key="1">
    <citation type="submission" date="2021-04" db="EMBL/GenBank/DDBJ databases">
        <title>Characterization of the biosynthetic gene cluster of new lipopeptides with antitumor activity in the genome of the marine Streptomyces PHM034.</title>
        <authorList>
            <person name="Ceniceros A."/>
            <person name="Canedo L."/>
            <person name="Mendez C."/>
            <person name="Olano C."/>
            <person name="Schleissner C."/>
            <person name="Cuevas C."/>
            <person name="De La Calle F."/>
            <person name="Salas J.A."/>
        </authorList>
    </citation>
    <scope>NUCLEOTIDE SEQUENCE [LARGE SCALE GENOMIC DNA]</scope>
    <source>
        <strain evidence="1 2">PHM034</strain>
    </source>
</reference>
<accession>A0A941F907</accession>
<dbReference type="AlphaFoldDB" id="A0A941F907"/>
<comment type="caution">
    <text evidence="1">The sequence shown here is derived from an EMBL/GenBank/DDBJ whole genome shotgun (WGS) entry which is preliminary data.</text>
</comment>
<dbReference type="Proteomes" id="UP000682308">
    <property type="component" value="Unassembled WGS sequence"/>
</dbReference>